<name>A0ABY9K103_9BACI</name>
<keyword evidence="5" id="KW-1185">Reference proteome</keyword>
<keyword evidence="1" id="KW-0145">Chemotaxis</keyword>
<dbReference type="SUPFAM" id="SSF103039">
    <property type="entry name" value="CheC-like"/>
    <property type="match status" value="1"/>
</dbReference>
<dbReference type="Proteomes" id="UP001197974">
    <property type="component" value="Chromosome"/>
</dbReference>
<proteinExistence type="predicted"/>
<dbReference type="Gene3D" id="3.40.1550.10">
    <property type="entry name" value="CheC-like"/>
    <property type="match status" value="1"/>
</dbReference>
<sequence>MKNLHQISTIQVDVLKEIANIGAAHSATAFSKMVNKRVNINIPNVKLSSFNELLNTVGADKVVASISVRMKGEVNGSVFLILPLMQAESFASVLTGVHCLNLLEENKELVNSALLEMGNILLGSYVSSLADFVHLNVYPSVPELVVDMFGAIISEGLLETSRLGDQVIAIESAIFEEEDPLETIINGQFFLFIDPDSFSSFFQRLGV</sequence>
<dbReference type="InterPro" id="IPR007597">
    <property type="entry name" value="CheC"/>
</dbReference>
<dbReference type="EMBL" id="CP129013">
    <property type="protein sequence ID" value="WLR43520.1"/>
    <property type="molecule type" value="Genomic_DNA"/>
</dbReference>
<evidence type="ECO:0000259" key="3">
    <source>
        <dbReference type="Pfam" id="PF04509"/>
    </source>
</evidence>
<feature type="domain" description="CheC-like protein" evidence="3">
    <location>
        <begin position="110"/>
        <end position="145"/>
    </location>
</feature>
<evidence type="ECO:0000313" key="5">
    <source>
        <dbReference type="Proteomes" id="UP001197974"/>
    </source>
</evidence>
<accession>A0ABY9K103</accession>
<dbReference type="PANTHER" id="PTHR43693:SF1">
    <property type="entry name" value="PROTEIN PHOSPHATASE CHEZ"/>
    <property type="match status" value="1"/>
</dbReference>
<gene>
    <name evidence="4" type="ORF">LC087_04980</name>
</gene>
<protein>
    <submittedName>
        <fullName evidence="4">Chemotaxis protein CheC</fullName>
    </submittedName>
</protein>
<dbReference type="Pfam" id="PF04509">
    <property type="entry name" value="CheC"/>
    <property type="match status" value="2"/>
</dbReference>
<evidence type="ECO:0000256" key="2">
    <source>
        <dbReference type="ARBA" id="ARBA00022801"/>
    </source>
</evidence>
<organism evidence="4 5">
    <name type="scientific">Bacillus carboniphilus</name>
    <dbReference type="NCBI Taxonomy" id="86663"/>
    <lineage>
        <taxon>Bacteria</taxon>
        <taxon>Bacillati</taxon>
        <taxon>Bacillota</taxon>
        <taxon>Bacilli</taxon>
        <taxon>Bacillales</taxon>
        <taxon>Bacillaceae</taxon>
        <taxon>Bacillus</taxon>
    </lineage>
</organism>
<evidence type="ECO:0000313" key="4">
    <source>
        <dbReference type="EMBL" id="WLR43520.1"/>
    </source>
</evidence>
<keyword evidence="2" id="KW-0378">Hydrolase</keyword>
<dbReference type="RefSeq" id="WP_226538317.1">
    <property type="nucleotide sequence ID" value="NZ_CP129013.1"/>
</dbReference>
<feature type="domain" description="CheC-like protein" evidence="3">
    <location>
        <begin position="12"/>
        <end position="46"/>
    </location>
</feature>
<reference evidence="4 5" key="1">
    <citation type="submission" date="2023-06" db="EMBL/GenBank/DDBJ databases">
        <title>Five Gram-positive bacteria isolated from mangrove sediments in Shenzhen, Guangdong, China.</title>
        <authorList>
            <person name="Yu S."/>
            <person name="Zheng W."/>
            <person name="Huang Y."/>
        </authorList>
    </citation>
    <scope>NUCLEOTIDE SEQUENCE [LARGE SCALE GENOMIC DNA]</scope>
    <source>
        <strain evidence="4 5">SaN35-3</strain>
    </source>
</reference>
<dbReference type="InterPro" id="IPR028976">
    <property type="entry name" value="CheC-like_sf"/>
</dbReference>
<dbReference type="CDD" id="cd17909">
    <property type="entry name" value="CheC_ClassI"/>
    <property type="match status" value="1"/>
</dbReference>
<evidence type="ECO:0000256" key="1">
    <source>
        <dbReference type="ARBA" id="ARBA00022500"/>
    </source>
</evidence>
<dbReference type="InterPro" id="IPR050992">
    <property type="entry name" value="CheZ_family_phosphatases"/>
</dbReference>
<dbReference type="PANTHER" id="PTHR43693">
    <property type="entry name" value="PROTEIN PHOSPHATASE CHEZ"/>
    <property type="match status" value="1"/>
</dbReference>